<comment type="caution">
    <text evidence="3">The sequence shown here is derived from an EMBL/GenBank/DDBJ whole genome shotgun (WGS) entry which is preliminary data.</text>
</comment>
<evidence type="ECO:0000313" key="3">
    <source>
        <dbReference type="EMBL" id="KAF4737797.1"/>
    </source>
</evidence>
<dbReference type="CDD" id="cd24163">
    <property type="entry name" value="RWDD2_C"/>
    <property type="match status" value="1"/>
</dbReference>
<gene>
    <name evidence="3" type="ORF">FOZ63_029944</name>
</gene>
<sequence>TGLRVYDWTPDTLENRVYLMRDMFEAWCDEGQAYIDDLHDEDDPFWDPITLEREIGTARIYLESLTMQLENELDAKVMSSSTGRPVGTLTCAVWPLSRDGSSTTVPDEEIVEEPSQLVGLPLSFRLVVKKAAHLTPRELANNVRVRYRWQLDDEDTEISTKVVDDDAFVFDYERDIHLTPCLTQRMLSVLLEEAIALQVYGESTAAKEAERLREEERRLRDERAAGRKDDGRGVATVSSGDINLPGEMVRDDDGDVEDRSSSDVKEEKIAPPSSPEEAATTSQVDVESEAAGDPEAATPPPTGPRTIVVSSASRCCHVHLTYPSGLSALPTMKEEIAEPVEGEEVQEQQQEAEELSLFNLYKKGHLTDCILAMPRVEGQEEEEGDEEEEEEEGEVKLHKLILASYSRYCYKKIIPPEDDEEAEGGDAVVVPREGGVLRIEIPTLPDPYAPRSDTIKCIGIITSFMYMHGDWETAILHNPEVMAPSSSSLVQQQQAQCGLLLTLLGLSLTLDVPSLSGRLAQHIVKTTLNHHTAAAVLLRSSYYTTVSNADAQPLTEAAEAILTDRFEVVVVDCILKGGRRQPWRVYDLTQLPLDTLERILGSDKLGLAASSGDERLVLRTCTNVLRQRMTRSHAKLNVEIVKPLEGAVEAKVRVVEGIASGSECVRGDPVPRYEKVTELVEGEEGASVEVMYPVLAEAPLGEVWAEVEWKGTSGGVTVDELSKEIFRKLQQGDEEEDEEEEVTLASGAVVRVSLQPEEVGEAVKEEGREDGEVDNGEEEDGEEEEGAEEGRTKKAGPWAKEDFEMLYNCVRWSQLPLEALISAAESPLWRPAQDRILEYMRRFTAGQEGGAHGGRPRECQREGYKRQDDGQQDGEGVDAAGSRGSVQTASAEAPVSFAYSSDFDSFGSLYWLGTRGHTIPWRNPASKLMEVQVAASSVGRGSVEDIVGRSASVDFRTKNEPSSWIQVDFGRGRALRLSGYCLRNRNSSAQCLMGWNLMGSNDGEDWIFLDERKMCGSLREPKATSYFPIEKSPESRGAFRMFRLIQSGVNSGNTHNLFLAGVEFYGQATAGECPQSSKNLSRQYEEAEALWDAFDPEGGFMWLNRPDTPEDGEMAYSVTVEGLSNSTTTPPSATFIITIPAGYPGDARALPEILAVEGTDGVAKRLSDLSREASKTVKCQLREGYEFPLLAALEAVRQLLTEPSEVKEAAAAGASTIDDMSVEDILRSEPTVLGRRMLGIVHIRNKEHMKYCRKLANEWHLGGMGNPNAIVIEGDERLCIKRRKAPLAVDGHTIEVAQAEPVNSIFLPLCSYIKKVTVRGEEQIPIPEGKKLDDLRALPKHFEFVGIDDIDKIAKLCRDHGLEDLFLTYLKVYGGRQGSKK</sequence>
<feature type="compositionally biased region" description="Acidic residues" evidence="1">
    <location>
        <begin position="768"/>
        <end position="787"/>
    </location>
</feature>
<feature type="domain" description="Kinesin-like KIF1-type" evidence="2">
    <location>
        <begin position="13"/>
        <end position="48"/>
    </location>
</feature>
<feature type="region of interest" description="Disordered" evidence="1">
    <location>
        <begin position="846"/>
        <end position="887"/>
    </location>
</feature>
<name>A0A7J6SYG6_PEROL</name>
<feature type="compositionally biased region" description="Basic and acidic residues" evidence="1">
    <location>
        <begin position="855"/>
        <end position="869"/>
    </location>
</feature>
<dbReference type="InterPro" id="IPR008979">
    <property type="entry name" value="Galactose-bd-like_sf"/>
</dbReference>
<dbReference type="InterPro" id="IPR059181">
    <property type="entry name" value="RWDD2A-B_C"/>
</dbReference>
<dbReference type="EMBL" id="JABANO010014906">
    <property type="protein sequence ID" value="KAF4737797.1"/>
    <property type="molecule type" value="Genomic_DNA"/>
</dbReference>
<evidence type="ECO:0000256" key="1">
    <source>
        <dbReference type="SAM" id="MobiDB-lite"/>
    </source>
</evidence>
<feature type="region of interest" description="Disordered" evidence="1">
    <location>
        <begin position="206"/>
        <end position="306"/>
    </location>
</feature>
<proteinExistence type="predicted"/>
<feature type="non-terminal residue" evidence="3">
    <location>
        <position position="1"/>
    </location>
</feature>
<organism evidence="3 4">
    <name type="scientific">Perkinsus olseni</name>
    <name type="common">Perkinsus atlanticus</name>
    <dbReference type="NCBI Taxonomy" id="32597"/>
    <lineage>
        <taxon>Eukaryota</taxon>
        <taxon>Sar</taxon>
        <taxon>Alveolata</taxon>
        <taxon>Perkinsozoa</taxon>
        <taxon>Perkinsea</taxon>
        <taxon>Perkinsida</taxon>
        <taxon>Perkinsidae</taxon>
        <taxon>Perkinsus</taxon>
    </lineage>
</organism>
<dbReference type="Gene3D" id="2.60.120.260">
    <property type="entry name" value="Galactose-binding domain-like"/>
    <property type="match status" value="1"/>
</dbReference>
<dbReference type="InterPro" id="IPR022140">
    <property type="entry name" value="Kinesin-like_KIF1-typ"/>
</dbReference>
<dbReference type="PANTHER" id="PTHR47457">
    <property type="entry name" value="OS05G0345500 PROTEIN"/>
    <property type="match status" value="1"/>
</dbReference>
<feature type="region of interest" description="Disordered" evidence="1">
    <location>
        <begin position="755"/>
        <end position="796"/>
    </location>
</feature>
<dbReference type="Proteomes" id="UP000553632">
    <property type="component" value="Unassembled WGS sequence"/>
</dbReference>
<protein>
    <recommendedName>
        <fullName evidence="2">Kinesin-like KIF1-type domain-containing protein</fullName>
    </recommendedName>
</protein>
<dbReference type="PANTHER" id="PTHR47457:SF1">
    <property type="entry name" value="BTB DOMAIN-CONTAINING PROTEIN-RELATED"/>
    <property type="match status" value="1"/>
</dbReference>
<reference evidence="3 4" key="1">
    <citation type="submission" date="2020-04" db="EMBL/GenBank/DDBJ databases">
        <title>Perkinsus olseni comparative genomics.</title>
        <authorList>
            <person name="Bogema D.R."/>
        </authorList>
    </citation>
    <scope>NUCLEOTIDE SEQUENCE [LARGE SCALE GENOMIC DNA]</scope>
    <source>
        <strain evidence="3 4">ATCC PRA-207</strain>
    </source>
</reference>
<evidence type="ECO:0000313" key="4">
    <source>
        <dbReference type="Proteomes" id="UP000553632"/>
    </source>
</evidence>
<feature type="compositionally biased region" description="Basic and acidic residues" evidence="1">
    <location>
        <begin position="206"/>
        <end position="232"/>
    </location>
</feature>
<feature type="compositionally biased region" description="Basic and acidic residues" evidence="1">
    <location>
        <begin position="257"/>
        <end position="269"/>
    </location>
</feature>
<dbReference type="SUPFAM" id="SSF49785">
    <property type="entry name" value="Galactose-binding domain-like"/>
    <property type="match status" value="1"/>
</dbReference>
<evidence type="ECO:0000259" key="2">
    <source>
        <dbReference type="Pfam" id="PF12423"/>
    </source>
</evidence>
<keyword evidence="4" id="KW-1185">Reference proteome</keyword>
<dbReference type="Pfam" id="PF12423">
    <property type="entry name" value="KIF1B"/>
    <property type="match status" value="1"/>
</dbReference>
<accession>A0A7J6SYG6</accession>